<name>A0AC34R2D8_9BILA</name>
<protein>
    <submittedName>
        <fullName evidence="2">Uncharacterized protein</fullName>
    </submittedName>
</protein>
<dbReference type="Proteomes" id="UP000887576">
    <property type="component" value="Unplaced"/>
</dbReference>
<organism evidence="1 2">
    <name type="scientific">Panagrolaimus sp. JU765</name>
    <dbReference type="NCBI Taxonomy" id="591449"/>
    <lineage>
        <taxon>Eukaryota</taxon>
        <taxon>Metazoa</taxon>
        <taxon>Ecdysozoa</taxon>
        <taxon>Nematoda</taxon>
        <taxon>Chromadorea</taxon>
        <taxon>Rhabditida</taxon>
        <taxon>Tylenchina</taxon>
        <taxon>Panagrolaimomorpha</taxon>
        <taxon>Panagrolaimoidea</taxon>
        <taxon>Panagrolaimidae</taxon>
        <taxon>Panagrolaimus</taxon>
    </lineage>
</organism>
<proteinExistence type="predicted"/>
<reference evidence="2" key="1">
    <citation type="submission" date="2022-11" db="UniProtKB">
        <authorList>
            <consortium name="WormBaseParasite"/>
        </authorList>
    </citation>
    <scope>IDENTIFICATION</scope>
</reference>
<accession>A0AC34R2D8</accession>
<dbReference type="WBParaSite" id="JU765_v2.g2683.t1">
    <property type="protein sequence ID" value="JU765_v2.g2683.t1"/>
    <property type="gene ID" value="JU765_v2.g2683"/>
</dbReference>
<evidence type="ECO:0000313" key="2">
    <source>
        <dbReference type="WBParaSite" id="JU765_v2.g2683.t1"/>
    </source>
</evidence>
<evidence type="ECO:0000313" key="1">
    <source>
        <dbReference type="Proteomes" id="UP000887576"/>
    </source>
</evidence>
<sequence length="444" mass="50502">MSLKILFFLLFGVFGQDNLKPSIYVPKEKDDLPLTAPIVPYGSKYWKFINKRNNESLIGFFVHKKYSPIKFEIEMPLQSDWSADGRNELIMKIKRDTITVEIKLDGNDMKAIITNPVGVRIELSYVSALKMEIRNDLTLNVNSKHQLNLYDSFKSFEIENDSMALGFEMNKVDFDVLFEIGTLGFDAKYNPKLGLGSFLGSVTFYIILAVCCVGTFAIVGTISTICHFQRKKKLLMEELERKENSGFHSEGDNVPKKKIQIENQNPKIETNQNEKKENNFEQKNEEKINLPEKLPEQQIPTITRPQPQPQLQPRLQPQPLQPQVQISNPAPKMPCPATNVNLPIQTTQETNTKTTQKESGSLPLQKTQTLGDEKPQPKIIPLTGMAKKIKDEKLFIGQHDDPTMNDCPSDWNPTIDGVPKKEPKKIKKKTRTDLQDPAGKFQDA</sequence>